<reference evidence="2 3" key="1">
    <citation type="submission" date="2020-04" db="EMBL/GenBank/DDBJ databases">
        <title>Perkinsus olseni comparative genomics.</title>
        <authorList>
            <person name="Bogema D.R."/>
        </authorList>
    </citation>
    <scope>NUCLEOTIDE SEQUENCE [LARGE SCALE GENOMIC DNA]</scope>
    <source>
        <strain evidence="2">ATCC PRA-179</strain>
    </source>
</reference>
<proteinExistence type="predicted"/>
<name>A0A7J6M4R8_PEROL</name>
<sequence length="787" mass="89276">MYTLGVTLSINYLFFPECQFEKGPSCSFRIRSPSRFWNSKKGLMRVSSTIGEATKRTDTFSRIEIECAETCEDAFVSLAAYLRDMFEVELPPSYQTLQYQLCIQFAEEKLSTWITDRTDVFHSREGTPIGGCVANAVGGVSPQIIFYRHGDTAFLKNTTQCPDGTTPHFSGAIRAKNRKMGQRWNLTQDPLAKLEIYSPPLEPVACYVATMFIFNGLGVMEKPGDDTPPFDLLQKEMCDLFHRDSRSVEKTDIPTVATPDTRNLHTRRTGGTIPPVKKPDHDVDYRGGYRINPKITAHGIQKRDDRKKEDTDRKERLEREGETRQGKNRSEGLSSVDEVRQPSFRDTSDITTLVNTYGTKTCVVTPKGATVDDNEKLVLRFNEYQKSLKTESLQCPGKIRYELQKKGDFRRIMPDGSDHSITDFLDDFQAVKAESCDDAVKQLATYFRRAFTYDTLSSYQTLQYHLCVRYGGWKLRAWVKREGHMSLSSDNTPTPGCLLYKRGYMLHPITFYRHRETRTLRILSLPCRDGTVYKGDLDGVVHARNRSEGKEWDMAQDPLAEFSVLMPPLTDDRCRIAASFIFNGLGVMEKPNDDTLPFDLLQKEMCDLFHRDSRSVEKTDIPNVATPDPRNLYTRRRGGTIRPVKKPDDGVDYRGGYKVKVKASIHKGEEKRTDAPEAAKEVDAEKARGTQEEAATSRREDEPTRSPEASDRRGEDVVDAPRPSEESKHVLHATALSKTSEGSVEDATGQTSKTARRSKRWKSIRRMLKVLKPGKKPSYSLTVSSPQ</sequence>
<gene>
    <name evidence="2" type="ORF">FOZ61_010090</name>
</gene>
<dbReference type="Proteomes" id="UP000570595">
    <property type="component" value="Unassembled WGS sequence"/>
</dbReference>
<evidence type="ECO:0000313" key="3">
    <source>
        <dbReference type="Proteomes" id="UP000570595"/>
    </source>
</evidence>
<dbReference type="AlphaFoldDB" id="A0A7J6M4R8"/>
<comment type="caution">
    <text evidence="2">The sequence shown here is derived from an EMBL/GenBank/DDBJ whole genome shotgun (WGS) entry which is preliminary data.</text>
</comment>
<accession>A0A7J6M4R8</accession>
<organism evidence="2 3">
    <name type="scientific">Perkinsus olseni</name>
    <name type="common">Perkinsus atlanticus</name>
    <dbReference type="NCBI Taxonomy" id="32597"/>
    <lineage>
        <taxon>Eukaryota</taxon>
        <taxon>Sar</taxon>
        <taxon>Alveolata</taxon>
        <taxon>Perkinsozoa</taxon>
        <taxon>Perkinsea</taxon>
        <taxon>Perkinsida</taxon>
        <taxon>Perkinsidae</taxon>
        <taxon>Perkinsus</taxon>
    </lineage>
</organism>
<dbReference type="OrthoDB" id="10386242at2759"/>
<feature type="compositionally biased region" description="Basic and acidic residues" evidence="1">
    <location>
        <begin position="301"/>
        <end position="330"/>
    </location>
</feature>
<evidence type="ECO:0000313" key="2">
    <source>
        <dbReference type="EMBL" id="KAF4666150.1"/>
    </source>
</evidence>
<dbReference type="EMBL" id="JABAHT010000079">
    <property type="protein sequence ID" value="KAF4666150.1"/>
    <property type="molecule type" value="Genomic_DNA"/>
</dbReference>
<feature type="compositionally biased region" description="Basic and acidic residues" evidence="1">
    <location>
        <begin position="666"/>
        <end position="716"/>
    </location>
</feature>
<evidence type="ECO:0000256" key="1">
    <source>
        <dbReference type="SAM" id="MobiDB-lite"/>
    </source>
</evidence>
<protein>
    <submittedName>
        <fullName evidence="2">Uncharacterized protein</fullName>
    </submittedName>
</protein>
<feature type="compositionally biased region" description="Basic and acidic residues" evidence="1">
    <location>
        <begin position="277"/>
        <end position="287"/>
    </location>
</feature>
<feature type="region of interest" description="Disordered" evidence="1">
    <location>
        <begin position="250"/>
        <end position="342"/>
    </location>
</feature>
<feature type="region of interest" description="Disordered" evidence="1">
    <location>
        <begin position="619"/>
        <end position="762"/>
    </location>
</feature>
<feature type="compositionally biased region" description="Polar residues" evidence="1">
    <location>
        <begin position="736"/>
        <end position="753"/>
    </location>
</feature>